<dbReference type="Proteomes" id="UP001497392">
    <property type="component" value="Unassembled WGS sequence"/>
</dbReference>
<organism evidence="4 5">
    <name type="scientific">Coccomyxa viridis</name>
    <dbReference type="NCBI Taxonomy" id="1274662"/>
    <lineage>
        <taxon>Eukaryota</taxon>
        <taxon>Viridiplantae</taxon>
        <taxon>Chlorophyta</taxon>
        <taxon>core chlorophytes</taxon>
        <taxon>Trebouxiophyceae</taxon>
        <taxon>Trebouxiophyceae incertae sedis</taxon>
        <taxon>Coccomyxaceae</taxon>
        <taxon>Coccomyxa</taxon>
    </lineage>
</organism>
<keyword evidence="3" id="KW-0503">Monooxygenase</keyword>
<dbReference type="Gene3D" id="1.10.630.10">
    <property type="entry name" value="Cytochrome P450"/>
    <property type="match status" value="1"/>
</dbReference>
<keyword evidence="3" id="KW-0560">Oxidoreductase</keyword>
<dbReference type="Pfam" id="PF00067">
    <property type="entry name" value="p450"/>
    <property type="match status" value="1"/>
</dbReference>
<evidence type="ECO:0000256" key="1">
    <source>
        <dbReference type="ARBA" id="ARBA00001971"/>
    </source>
</evidence>
<dbReference type="CDD" id="cd00302">
    <property type="entry name" value="cytochrome_P450"/>
    <property type="match status" value="1"/>
</dbReference>
<evidence type="ECO:0000256" key="3">
    <source>
        <dbReference type="RuleBase" id="RU000461"/>
    </source>
</evidence>
<dbReference type="SUPFAM" id="SSF48264">
    <property type="entry name" value="Cytochrome P450"/>
    <property type="match status" value="1"/>
</dbReference>
<dbReference type="InterPro" id="IPR002401">
    <property type="entry name" value="Cyt_P450_E_grp-I"/>
</dbReference>
<evidence type="ECO:0000256" key="2">
    <source>
        <dbReference type="ARBA" id="ARBA00010617"/>
    </source>
</evidence>
<dbReference type="PROSITE" id="PS00086">
    <property type="entry name" value="CYTOCHROME_P450"/>
    <property type="match status" value="1"/>
</dbReference>
<accession>A0ABP1GA85</accession>
<protein>
    <submittedName>
        <fullName evidence="4">G12396 protein</fullName>
    </submittedName>
</protein>
<dbReference type="EMBL" id="CAXHTA020000020">
    <property type="protein sequence ID" value="CAL5229130.1"/>
    <property type="molecule type" value="Genomic_DNA"/>
</dbReference>
<dbReference type="PRINTS" id="PR00463">
    <property type="entry name" value="EP450I"/>
</dbReference>
<keyword evidence="3" id="KW-0479">Metal-binding</keyword>
<name>A0ABP1GA85_9CHLO</name>
<comment type="cofactor">
    <cofactor evidence="1">
        <name>heme</name>
        <dbReference type="ChEBI" id="CHEBI:30413"/>
    </cofactor>
</comment>
<comment type="caution">
    <text evidence="4">The sequence shown here is derived from an EMBL/GenBank/DDBJ whole genome shotgun (WGS) entry which is preliminary data.</text>
</comment>
<keyword evidence="3" id="KW-0349">Heme</keyword>
<dbReference type="PRINTS" id="PR00385">
    <property type="entry name" value="P450"/>
</dbReference>
<dbReference type="InterPro" id="IPR036396">
    <property type="entry name" value="Cyt_P450_sf"/>
</dbReference>
<proteinExistence type="inferred from homology"/>
<dbReference type="InterPro" id="IPR001128">
    <property type="entry name" value="Cyt_P450"/>
</dbReference>
<dbReference type="InterPro" id="IPR050121">
    <property type="entry name" value="Cytochrome_P450_monoxygenase"/>
</dbReference>
<dbReference type="PANTHER" id="PTHR24305">
    <property type="entry name" value="CYTOCHROME P450"/>
    <property type="match status" value="1"/>
</dbReference>
<gene>
    <name evidence="4" type="primary">g12396</name>
    <name evidence="4" type="ORF">VP750_LOCUS11036</name>
</gene>
<comment type="similarity">
    <text evidence="2 3">Belongs to the cytochrome P450 family.</text>
</comment>
<sequence length="511" mass="57155">MLRNVPSPPASGLLSGHAAQLTTLKRHRVEQEHVSMLKSPVIRYRSYWDHRLWLGDPKLLQDIFQAERDGLVEKPEFPPFHKGQELNVFSEKTNHPLWRIVRKSVAQAFQANNMRRYHGHVVNVVGRLIDAVKAEGPDSAIDVSDIAQRESFDVIGMVGFGKDFQASRNIHNDAGQTFRLVGSFLVEAVKRNGNPLRQYSQSPDAVQGRLDFERINSIMNGLIEDNQAPGWLEENPHSIAGHILNLNDHKGKPLSRARLIQEYFIFFIAGSETTGHTIAWTLYFLAQHPQAMAKLEAELDAAGLLVTPERPQARAFTFADISKLRYLDCIIKEAMRLQPVAAMPLQRVAVQDFKLSNGLVVPAGVTIDLAQYTVMQDKSWGWKDGASFIPERWEEPDMEFHHIGSASGTDSSASEHPTLASDDLEIDAAQGGANKTRRYNPFGGGIRNCLGQQLARMNVPTAVAMFVANFHLQLTQEDASKSLEQLEALRGTLQPEAGIHMYCTERGKREE</sequence>
<evidence type="ECO:0000313" key="4">
    <source>
        <dbReference type="EMBL" id="CAL5229130.1"/>
    </source>
</evidence>
<dbReference type="PANTHER" id="PTHR24305:SF166">
    <property type="entry name" value="CYTOCHROME P450 12A4, MITOCHONDRIAL-RELATED"/>
    <property type="match status" value="1"/>
</dbReference>
<keyword evidence="5" id="KW-1185">Reference proteome</keyword>
<reference evidence="4 5" key="1">
    <citation type="submission" date="2024-06" db="EMBL/GenBank/DDBJ databases">
        <authorList>
            <person name="Kraege A."/>
            <person name="Thomma B."/>
        </authorList>
    </citation>
    <scope>NUCLEOTIDE SEQUENCE [LARGE SCALE GENOMIC DNA]</scope>
</reference>
<dbReference type="InterPro" id="IPR017972">
    <property type="entry name" value="Cyt_P450_CS"/>
</dbReference>
<keyword evidence="3" id="KW-0408">Iron</keyword>
<evidence type="ECO:0000313" key="5">
    <source>
        <dbReference type="Proteomes" id="UP001497392"/>
    </source>
</evidence>